<dbReference type="Pfam" id="PF09791">
    <property type="entry name" value="Oxidored-like"/>
    <property type="match status" value="1"/>
</dbReference>
<keyword evidence="5 8" id="KW-0560">Oxidoreductase</keyword>
<dbReference type="Pfam" id="PF00970">
    <property type="entry name" value="FAD_binding_6"/>
    <property type="match status" value="1"/>
</dbReference>
<dbReference type="SUPFAM" id="SSF52343">
    <property type="entry name" value="Ferredoxin reductase-like, C-terminal NADP-linked domain"/>
    <property type="match status" value="1"/>
</dbReference>
<evidence type="ECO:0000313" key="10">
    <source>
        <dbReference type="EMBL" id="KAK2180671.1"/>
    </source>
</evidence>
<dbReference type="InterPro" id="IPR017938">
    <property type="entry name" value="Riboflavin_synthase-like_b-brl"/>
</dbReference>
<dbReference type="PRINTS" id="PR00371">
    <property type="entry name" value="FPNCR"/>
</dbReference>
<keyword evidence="4 7" id="KW-0274">FAD</keyword>
<dbReference type="Gene3D" id="3.40.50.80">
    <property type="entry name" value="Nucleotide-binding domain of ferredoxin-NADP reductase (FNR) module"/>
    <property type="match status" value="1"/>
</dbReference>
<comment type="similarity">
    <text evidence="2 8">Belongs to the flavoprotein pyridine nucleotide cytochrome reductase family.</text>
</comment>
<dbReference type="InterPro" id="IPR017927">
    <property type="entry name" value="FAD-bd_FR_type"/>
</dbReference>
<evidence type="ECO:0000256" key="7">
    <source>
        <dbReference type="PIRSR" id="PIRSR601834-1"/>
    </source>
</evidence>
<organism evidence="10 11">
    <name type="scientific">Ridgeia piscesae</name>
    <name type="common">Tubeworm</name>
    <dbReference type="NCBI Taxonomy" id="27915"/>
    <lineage>
        <taxon>Eukaryota</taxon>
        <taxon>Metazoa</taxon>
        <taxon>Spiralia</taxon>
        <taxon>Lophotrochozoa</taxon>
        <taxon>Annelida</taxon>
        <taxon>Polychaeta</taxon>
        <taxon>Sedentaria</taxon>
        <taxon>Canalipalpata</taxon>
        <taxon>Sabellida</taxon>
        <taxon>Siboglinidae</taxon>
        <taxon>Ridgeia</taxon>
    </lineage>
</organism>
<dbReference type="InterPro" id="IPR001834">
    <property type="entry name" value="CBR-like"/>
</dbReference>
<dbReference type="PANTHER" id="PTHR19370:SF184">
    <property type="entry name" value="NADH-CYTOCHROME B5 REDUCTASE-LIKE"/>
    <property type="match status" value="1"/>
</dbReference>
<feature type="binding site" evidence="7">
    <location>
        <position position="119"/>
    </location>
    <ligand>
        <name>FAD</name>
        <dbReference type="ChEBI" id="CHEBI:57692"/>
    </ligand>
</feature>
<dbReference type="CDD" id="cd06183">
    <property type="entry name" value="cyt_b5_reduct_like"/>
    <property type="match status" value="1"/>
</dbReference>
<dbReference type="InterPro" id="IPR039261">
    <property type="entry name" value="FNR_nucleotide-bd"/>
</dbReference>
<dbReference type="Pfam" id="PF00175">
    <property type="entry name" value="NAD_binding_1"/>
    <property type="match status" value="1"/>
</dbReference>
<evidence type="ECO:0000256" key="5">
    <source>
        <dbReference type="ARBA" id="ARBA00023002"/>
    </source>
</evidence>
<evidence type="ECO:0000256" key="2">
    <source>
        <dbReference type="ARBA" id="ARBA00006105"/>
    </source>
</evidence>
<dbReference type="PROSITE" id="PS51384">
    <property type="entry name" value="FAD_FR"/>
    <property type="match status" value="1"/>
</dbReference>
<comment type="catalytic activity">
    <reaction evidence="8">
        <text>2 Fe(III)-[cytochrome b5] + NADH = 2 Fe(II)-[cytochrome b5] + NAD(+) + H(+)</text>
        <dbReference type="Rhea" id="RHEA:46680"/>
        <dbReference type="Rhea" id="RHEA-COMP:10438"/>
        <dbReference type="Rhea" id="RHEA-COMP:10439"/>
        <dbReference type="ChEBI" id="CHEBI:15378"/>
        <dbReference type="ChEBI" id="CHEBI:29033"/>
        <dbReference type="ChEBI" id="CHEBI:29034"/>
        <dbReference type="ChEBI" id="CHEBI:57540"/>
        <dbReference type="ChEBI" id="CHEBI:57945"/>
        <dbReference type="EC" id="1.6.2.2"/>
    </reaction>
</comment>
<evidence type="ECO:0000256" key="3">
    <source>
        <dbReference type="ARBA" id="ARBA00022630"/>
    </source>
</evidence>
<dbReference type="InterPro" id="IPR001709">
    <property type="entry name" value="Flavoprot_Pyr_Nucl_cyt_Rdtase"/>
</dbReference>
<comment type="cofactor">
    <cofactor evidence="1 7 8">
        <name>FAD</name>
        <dbReference type="ChEBI" id="CHEBI:57692"/>
    </cofactor>
</comment>
<keyword evidence="3 7" id="KW-0285">Flavoprotein</keyword>
<dbReference type="EC" id="1.6.2.2" evidence="8"/>
<dbReference type="PANTHER" id="PTHR19370">
    <property type="entry name" value="NADH-CYTOCHROME B5 REDUCTASE"/>
    <property type="match status" value="1"/>
</dbReference>
<comment type="caution">
    <text evidence="10">The sequence shown here is derived from an EMBL/GenBank/DDBJ whole genome shotgun (WGS) entry which is preliminary data.</text>
</comment>
<feature type="binding site" evidence="7">
    <location>
        <position position="129"/>
    </location>
    <ligand>
        <name>FAD</name>
        <dbReference type="ChEBI" id="CHEBI:57692"/>
    </ligand>
</feature>
<dbReference type="GO" id="GO:0090524">
    <property type="term" value="F:cytochrome-b5 reductase activity, acting on NADH"/>
    <property type="evidence" value="ECO:0007669"/>
    <property type="project" value="UniProtKB-EC"/>
</dbReference>
<dbReference type="Proteomes" id="UP001209878">
    <property type="component" value="Unassembled WGS sequence"/>
</dbReference>
<dbReference type="SUPFAM" id="SSF63380">
    <property type="entry name" value="Riboflavin synthase domain-like"/>
    <property type="match status" value="1"/>
</dbReference>
<evidence type="ECO:0000256" key="6">
    <source>
        <dbReference type="ARBA" id="ARBA00023027"/>
    </source>
</evidence>
<dbReference type="Gene3D" id="2.40.30.10">
    <property type="entry name" value="Translation factors"/>
    <property type="match status" value="1"/>
</dbReference>
<evidence type="ECO:0000259" key="9">
    <source>
        <dbReference type="PROSITE" id="PS51384"/>
    </source>
</evidence>
<accession>A0AAD9NU10</accession>
<gene>
    <name evidence="10" type="ORF">NP493_432g00014</name>
</gene>
<feature type="binding site" evidence="7">
    <location>
        <position position="128"/>
    </location>
    <ligand>
        <name>FAD</name>
        <dbReference type="ChEBI" id="CHEBI:57692"/>
    </ligand>
</feature>
<dbReference type="PRINTS" id="PR00406">
    <property type="entry name" value="CYTB5RDTASE"/>
</dbReference>
<feature type="binding site" evidence="7">
    <location>
        <position position="104"/>
    </location>
    <ligand>
        <name>FAD</name>
        <dbReference type="ChEBI" id="CHEBI:57692"/>
    </ligand>
</feature>
<keyword evidence="11" id="KW-1185">Reference proteome</keyword>
<evidence type="ECO:0000313" key="11">
    <source>
        <dbReference type="Proteomes" id="UP001209878"/>
    </source>
</evidence>
<name>A0AAD9NU10_RIDPI</name>
<protein>
    <recommendedName>
        <fullName evidence="8">NADH-cytochrome b5 reductase</fullName>
        <ecNumber evidence="8">1.6.2.2</ecNumber>
    </recommendedName>
</protein>
<evidence type="ECO:0000256" key="1">
    <source>
        <dbReference type="ARBA" id="ARBA00001974"/>
    </source>
</evidence>
<evidence type="ECO:0000256" key="8">
    <source>
        <dbReference type="RuleBase" id="RU361226"/>
    </source>
</evidence>
<feature type="binding site" evidence="7">
    <location>
        <position position="102"/>
    </location>
    <ligand>
        <name>FAD</name>
        <dbReference type="ChEBI" id="CHEBI:57692"/>
    </ligand>
</feature>
<feature type="binding site" evidence="7">
    <location>
        <position position="121"/>
    </location>
    <ligand>
        <name>FAD</name>
        <dbReference type="ChEBI" id="CHEBI:57692"/>
    </ligand>
</feature>
<proteinExistence type="inferred from homology"/>
<dbReference type="InterPro" id="IPR019180">
    <property type="entry name" value="Oxidoreductase-like_N"/>
</dbReference>
<evidence type="ECO:0000256" key="4">
    <source>
        <dbReference type="ARBA" id="ARBA00022827"/>
    </source>
</evidence>
<sequence>MSSDCCGNGCLVCVFDIYEQELVLWKKECEQIRNGELAGQTNTQCSTLHAEEYHTFKITDITKETDTCFKYKFSLPHHQCLHYSPGQHLILRWKSTDRVVTRQYTVISDATASGYFKVLIKQYPDGCMSQYVHTWSVGDLVEWRGPFGHFTYTPNMRRWVVLLAAGTGLAPMTHVVRTVLDNDDDETRLRLVYACRSYGDILLKTQLDAWQDFWNFSVLYVLSQDVQETEALRRSSDQIHNGRLDESLLRQELLQLDCEDVRVLICGTKSFNRDMVDSVARIGLTEKDYFVF</sequence>
<reference evidence="10" key="1">
    <citation type="journal article" date="2023" name="Mol. Biol. Evol.">
        <title>Third-Generation Sequencing Reveals the Adaptive Role of the Epigenome in Three Deep-Sea Polychaetes.</title>
        <authorList>
            <person name="Perez M."/>
            <person name="Aroh O."/>
            <person name="Sun Y."/>
            <person name="Lan Y."/>
            <person name="Juniper S.K."/>
            <person name="Young C.R."/>
            <person name="Angers B."/>
            <person name="Qian P.Y."/>
        </authorList>
    </citation>
    <scope>NUCLEOTIDE SEQUENCE</scope>
    <source>
        <strain evidence="10">R07B-5</strain>
    </source>
</reference>
<dbReference type="EMBL" id="JAODUO010000432">
    <property type="protein sequence ID" value="KAK2180671.1"/>
    <property type="molecule type" value="Genomic_DNA"/>
</dbReference>
<feature type="domain" description="FAD-binding FR-type" evidence="9">
    <location>
        <begin position="51"/>
        <end position="153"/>
    </location>
</feature>
<keyword evidence="6 8" id="KW-0520">NAD</keyword>
<dbReference type="InterPro" id="IPR008333">
    <property type="entry name" value="Cbr1-like_FAD-bd_dom"/>
</dbReference>
<dbReference type="InterPro" id="IPR001433">
    <property type="entry name" value="OxRdtase_FAD/NAD-bd"/>
</dbReference>
<dbReference type="AlphaFoldDB" id="A0AAD9NU10"/>